<dbReference type="AlphaFoldDB" id="A0AAD9J4P4"/>
<dbReference type="GO" id="GO:0000139">
    <property type="term" value="C:Golgi membrane"/>
    <property type="evidence" value="ECO:0007669"/>
    <property type="project" value="UniProtKB-SubCell"/>
</dbReference>
<evidence type="ECO:0000256" key="2">
    <source>
        <dbReference type="ARBA" id="ARBA00004922"/>
    </source>
</evidence>
<evidence type="ECO:0000256" key="9">
    <source>
        <dbReference type="ARBA" id="ARBA00023034"/>
    </source>
</evidence>
<evidence type="ECO:0000259" key="14">
    <source>
        <dbReference type="Pfam" id="PF17039"/>
    </source>
</evidence>
<keyword evidence="5 12" id="KW-0808">Transferase</keyword>
<keyword evidence="6 12" id="KW-0812">Transmembrane</keyword>
<dbReference type="InterPro" id="IPR038577">
    <property type="entry name" value="GT10-like_C_sf"/>
</dbReference>
<dbReference type="SUPFAM" id="SSF53756">
    <property type="entry name" value="UDP-Glycosyltransferase/glycogen phosphorylase"/>
    <property type="match status" value="1"/>
</dbReference>
<proteinExistence type="inferred from homology"/>
<dbReference type="InterPro" id="IPR001503">
    <property type="entry name" value="Glyco_trans_10"/>
</dbReference>
<evidence type="ECO:0000313" key="15">
    <source>
        <dbReference type="EMBL" id="KAK2146581.1"/>
    </source>
</evidence>
<evidence type="ECO:0000256" key="6">
    <source>
        <dbReference type="ARBA" id="ARBA00022692"/>
    </source>
</evidence>
<dbReference type="PANTHER" id="PTHR48438:SF1">
    <property type="entry name" value="ALPHA-(1,3)-FUCOSYLTRANSFERASE C-RELATED"/>
    <property type="match status" value="1"/>
</dbReference>
<dbReference type="Proteomes" id="UP001208570">
    <property type="component" value="Unassembled WGS sequence"/>
</dbReference>
<evidence type="ECO:0000256" key="8">
    <source>
        <dbReference type="ARBA" id="ARBA00022989"/>
    </source>
</evidence>
<keyword evidence="9 12" id="KW-0333">Golgi apparatus</keyword>
<organism evidence="15 16">
    <name type="scientific">Paralvinella palmiformis</name>
    <dbReference type="NCBI Taxonomy" id="53620"/>
    <lineage>
        <taxon>Eukaryota</taxon>
        <taxon>Metazoa</taxon>
        <taxon>Spiralia</taxon>
        <taxon>Lophotrochozoa</taxon>
        <taxon>Annelida</taxon>
        <taxon>Polychaeta</taxon>
        <taxon>Sedentaria</taxon>
        <taxon>Canalipalpata</taxon>
        <taxon>Terebellida</taxon>
        <taxon>Terebelliformia</taxon>
        <taxon>Alvinellidae</taxon>
        <taxon>Paralvinella</taxon>
    </lineage>
</organism>
<dbReference type="FunFam" id="3.40.50.11660:FF:000004">
    <property type="entry name" value="Glycoprotein 3-alpha-L-fucosyltransferase A"/>
    <property type="match status" value="1"/>
</dbReference>
<comment type="pathway">
    <text evidence="2">Protein modification; protein glycosylation.</text>
</comment>
<keyword evidence="11" id="KW-0325">Glycoprotein</keyword>
<evidence type="ECO:0000256" key="1">
    <source>
        <dbReference type="ARBA" id="ARBA00004323"/>
    </source>
</evidence>
<dbReference type="GO" id="GO:0008417">
    <property type="term" value="F:fucosyltransferase activity"/>
    <property type="evidence" value="ECO:0007669"/>
    <property type="project" value="InterPro"/>
</dbReference>
<dbReference type="PANTHER" id="PTHR48438">
    <property type="entry name" value="ALPHA-(1,3)-FUCOSYLTRANSFERASE C-RELATED"/>
    <property type="match status" value="1"/>
</dbReference>
<dbReference type="EMBL" id="JAODUP010000596">
    <property type="protein sequence ID" value="KAK2146581.1"/>
    <property type="molecule type" value="Genomic_DNA"/>
</dbReference>
<gene>
    <name evidence="15" type="ORF">LSH36_596g01064</name>
</gene>
<feature type="domain" description="Fucosyltransferase N-terminal" evidence="14">
    <location>
        <begin position="103"/>
        <end position="192"/>
    </location>
</feature>
<evidence type="ECO:0000256" key="12">
    <source>
        <dbReference type="RuleBase" id="RU003832"/>
    </source>
</evidence>
<evidence type="ECO:0000256" key="3">
    <source>
        <dbReference type="ARBA" id="ARBA00008919"/>
    </source>
</evidence>
<dbReference type="GO" id="GO:0032580">
    <property type="term" value="C:Golgi cisterna membrane"/>
    <property type="evidence" value="ECO:0007669"/>
    <property type="project" value="UniProtKB-SubCell"/>
</dbReference>
<dbReference type="Pfam" id="PF17039">
    <property type="entry name" value="Glyco_tran_10_N"/>
    <property type="match status" value="1"/>
</dbReference>
<dbReference type="Pfam" id="PF00852">
    <property type="entry name" value="Glyco_transf_10"/>
    <property type="match status" value="1"/>
</dbReference>
<evidence type="ECO:0000256" key="11">
    <source>
        <dbReference type="ARBA" id="ARBA00023180"/>
    </source>
</evidence>
<comment type="similarity">
    <text evidence="3 12">Belongs to the glycosyltransferase 10 family.</text>
</comment>
<keyword evidence="4 12" id="KW-0328">Glycosyltransferase</keyword>
<comment type="subcellular location">
    <subcellularLocation>
        <location evidence="1">Golgi apparatus membrane</location>
        <topology evidence="1">Single-pass type II membrane protein</topology>
    </subcellularLocation>
    <subcellularLocation>
        <location evidence="12">Golgi apparatus</location>
        <location evidence="12">Golgi stack membrane</location>
        <topology evidence="12">Single-pass type II membrane protein</topology>
    </subcellularLocation>
</comment>
<evidence type="ECO:0000256" key="4">
    <source>
        <dbReference type="ARBA" id="ARBA00022676"/>
    </source>
</evidence>
<keyword evidence="16" id="KW-1185">Reference proteome</keyword>
<evidence type="ECO:0000256" key="7">
    <source>
        <dbReference type="ARBA" id="ARBA00022968"/>
    </source>
</evidence>
<evidence type="ECO:0000256" key="5">
    <source>
        <dbReference type="ARBA" id="ARBA00022679"/>
    </source>
</evidence>
<evidence type="ECO:0000256" key="10">
    <source>
        <dbReference type="ARBA" id="ARBA00023136"/>
    </source>
</evidence>
<evidence type="ECO:0000313" key="16">
    <source>
        <dbReference type="Proteomes" id="UP001208570"/>
    </source>
</evidence>
<dbReference type="InterPro" id="IPR055270">
    <property type="entry name" value="Glyco_tran_10_C"/>
</dbReference>
<name>A0AAD9J4P4_9ANNE</name>
<comment type="caution">
    <text evidence="15">The sequence shown here is derived from an EMBL/GenBank/DDBJ whole genome shotgun (WGS) entry which is preliminary data.</text>
</comment>
<dbReference type="Gene3D" id="3.40.50.11660">
    <property type="entry name" value="Glycosyl transferase family 10, C-terminal domain"/>
    <property type="match status" value="1"/>
</dbReference>
<keyword evidence="10 12" id="KW-0472">Membrane</keyword>
<dbReference type="EC" id="2.4.1.-" evidence="12"/>
<keyword evidence="7" id="KW-0735">Signal-anchor</keyword>
<accession>A0AAD9J4P4</accession>
<sequence>MRIHPRKTVSYLLLSVGGILFLATINWKTEQLDAFDVQNGSPSDAPWWREGSSRIGESRSPPINIWHSGTDRYSDRILAQMAHVPTDYTPSSPMKYIFVPGGIWDTPMGQSKFVEQRCRVDRCALTIHQPTRADAVLVQNSKDAAWMKKQPGQIWILWLLESPMNSIGLTWLQDNINWTASYRADSTIVTPYEKFVPHANVSRLPGQAMGNFADGKTKLVAWFVSNCNAGNRRLEYARELRRYVSVDIYGSCGDHRCARGSHGKRCDTLLRKDYKFYLSFENSNCEYYITEKLFWNALFNDVVPIVMGGRKSDYLAAAPPHSFIHVEDFRSASQLADYLLKLDQDDRLYNQYFRWKSTGSFINTKFWCRMCAMLHDDNKPVIWFRDVERWWRRNATCTRDRWDRAADIVPSWKMSVIQ</sequence>
<protein>
    <recommendedName>
        <fullName evidence="12">Fucosyltransferase</fullName>
        <ecNumber evidence="12">2.4.1.-</ecNumber>
    </recommendedName>
</protein>
<dbReference type="InterPro" id="IPR031481">
    <property type="entry name" value="Glyco_tran_10_N"/>
</dbReference>
<feature type="domain" description="Fucosyltransferase C-terminal" evidence="13">
    <location>
        <begin position="215"/>
        <end position="390"/>
    </location>
</feature>
<reference evidence="15" key="1">
    <citation type="journal article" date="2023" name="Mol. Biol. Evol.">
        <title>Third-Generation Sequencing Reveals the Adaptive Role of the Epigenome in Three Deep-Sea Polychaetes.</title>
        <authorList>
            <person name="Perez M."/>
            <person name="Aroh O."/>
            <person name="Sun Y."/>
            <person name="Lan Y."/>
            <person name="Juniper S.K."/>
            <person name="Young C.R."/>
            <person name="Angers B."/>
            <person name="Qian P.Y."/>
        </authorList>
    </citation>
    <scope>NUCLEOTIDE SEQUENCE</scope>
    <source>
        <strain evidence="15">P08H-3</strain>
    </source>
</reference>
<feature type="transmembrane region" description="Helical" evidence="12">
    <location>
        <begin position="9"/>
        <end position="27"/>
    </location>
</feature>
<keyword evidence="8 12" id="KW-1133">Transmembrane helix</keyword>
<evidence type="ECO:0000259" key="13">
    <source>
        <dbReference type="Pfam" id="PF00852"/>
    </source>
</evidence>